<name>A0A1M6FTZ0_9FLAO</name>
<dbReference type="Gene3D" id="3.10.450.50">
    <property type="match status" value="2"/>
</dbReference>
<dbReference type="InterPro" id="IPR037401">
    <property type="entry name" value="SnoaL-like"/>
</dbReference>
<evidence type="ECO:0000313" key="4">
    <source>
        <dbReference type="Proteomes" id="UP000184396"/>
    </source>
</evidence>
<dbReference type="Proteomes" id="UP000184396">
    <property type="component" value="Unassembled WGS sequence"/>
</dbReference>
<protein>
    <submittedName>
        <fullName evidence="3">SnoaL-like domain-containing protein</fullName>
    </submittedName>
</protein>
<keyword evidence="4" id="KW-1185">Reference proteome</keyword>
<feature type="signal peptide" evidence="1">
    <location>
        <begin position="1"/>
        <end position="21"/>
    </location>
</feature>
<evidence type="ECO:0000256" key="1">
    <source>
        <dbReference type="SAM" id="SignalP"/>
    </source>
</evidence>
<dbReference type="OrthoDB" id="793359at2"/>
<dbReference type="InterPro" id="IPR032710">
    <property type="entry name" value="NTF2-like_dom_sf"/>
</dbReference>
<reference evidence="3 4" key="1">
    <citation type="submission" date="2016-11" db="EMBL/GenBank/DDBJ databases">
        <authorList>
            <person name="Jaros S."/>
            <person name="Januszkiewicz K."/>
            <person name="Wedrychowicz H."/>
        </authorList>
    </citation>
    <scope>NUCLEOTIDE SEQUENCE [LARGE SCALE GENOMIC DNA]</scope>
    <source>
        <strain evidence="3 4">CGMCC 1.12213</strain>
    </source>
</reference>
<evidence type="ECO:0000259" key="2">
    <source>
        <dbReference type="Pfam" id="PF12680"/>
    </source>
</evidence>
<dbReference type="STRING" id="1178825.SAMN05216261_2482"/>
<sequence length="316" mass="35960">MKTKTLLPILAFLLSITSIYAQKKSNGTVYIDHPAIVTVEAMTKAFVAGDSTKVASYLADDFKVYNGVSTATKQKGRDKASFAGGAIGWNKALDYFSIVRTKGAYPDAIEYKKDNDKDVVWVQTWEDIKGVHKKTGVKVNMPMHRLYVVNKDNKIQTLINYTNQSVFDEIGASYGNRTNGTIYNHHDNINTVRNAFYAFEQSDLDKCLSYFSDDATFSTIHQKFGESDNKTEARANWQQFLDNFEIVSLDMIGYPDYLEYEMSNGREVLSWWNYHLIRKSDKKELEVPLHASSSFDKDGKITSHMIYYSQALLNAK</sequence>
<feature type="domain" description="SnoaL-like" evidence="2">
    <location>
        <begin position="192"/>
        <end position="304"/>
    </location>
</feature>
<dbReference type="eggNOG" id="ENOG502Z9MK">
    <property type="taxonomic scope" value="Bacteria"/>
</dbReference>
<dbReference type="EMBL" id="FQYK01000006">
    <property type="protein sequence ID" value="SHJ01157.1"/>
    <property type="molecule type" value="Genomic_DNA"/>
</dbReference>
<organism evidence="3 4">
    <name type="scientific">Algibacter luteus</name>
    <dbReference type="NCBI Taxonomy" id="1178825"/>
    <lineage>
        <taxon>Bacteria</taxon>
        <taxon>Pseudomonadati</taxon>
        <taxon>Bacteroidota</taxon>
        <taxon>Flavobacteriia</taxon>
        <taxon>Flavobacteriales</taxon>
        <taxon>Flavobacteriaceae</taxon>
        <taxon>Algibacter</taxon>
    </lineage>
</organism>
<dbReference type="AlphaFoldDB" id="A0A1M6FTZ0"/>
<dbReference type="SUPFAM" id="SSF54427">
    <property type="entry name" value="NTF2-like"/>
    <property type="match status" value="2"/>
</dbReference>
<feature type="chain" id="PRO_5009917494" evidence="1">
    <location>
        <begin position="22"/>
        <end position="316"/>
    </location>
</feature>
<proteinExistence type="predicted"/>
<evidence type="ECO:0000313" key="3">
    <source>
        <dbReference type="EMBL" id="SHJ01157.1"/>
    </source>
</evidence>
<accession>A0A1M6FTZ0</accession>
<gene>
    <name evidence="3" type="ORF">SAMN05216261_2482</name>
</gene>
<dbReference type="Pfam" id="PF12680">
    <property type="entry name" value="SnoaL_2"/>
    <property type="match status" value="1"/>
</dbReference>
<dbReference type="RefSeq" id="WP_019388132.1">
    <property type="nucleotide sequence ID" value="NZ_ALIH01000010.1"/>
</dbReference>
<keyword evidence="1" id="KW-0732">Signal</keyword>